<protein>
    <submittedName>
        <fullName evidence="1">Uncharacterized protein</fullName>
    </submittedName>
</protein>
<proteinExistence type="predicted"/>
<keyword evidence="2" id="KW-1185">Reference proteome</keyword>
<dbReference type="EMBL" id="JACHYB010000001">
    <property type="protein sequence ID" value="MBB3186254.1"/>
    <property type="molecule type" value="Genomic_DNA"/>
</dbReference>
<dbReference type="RefSeq" id="WP_183412171.1">
    <property type="nucleotide sequence ID" value="NZ_JACHYB010000001.1"/>
</dbReference>
<comment type="caution">
    <text evidence="1">The sequence shown here is derived from an EMBL/GenBank/DDBJ whole genome shotgun (WGS) entry which is preliminary data.</text>
</comment>
<gene>
    <name evidence="1" type="ORF">FHX64_000417</name>
</gene>
<name>A0A7W5DNN5_9PORP</name>
<accession>A0A7W5DNN5</accession>
<reference evidence="1 2" key="1">
    <citation type="submission" date="2020-08" db="EMBL/GenBank/DDBJ databases">
        <title>Genomic Encyclopedia of Type Strains, Phase IV (KMG-IV): sequencing the most valuable type-strain genomes for metagenomic binning, comparative biology and taxonomic classification.</title>
        <authorList>
            <person name="Goeker M."/>
        </authorList>
    </citation>
    <scope>NUCLEOTIDE SEQUENCE [LARGE SCALE GENOMIC DNA]</scope>
    <source>
        <strain evidence="1 2">DSM 27471</strain>
    </source>
</reference>
<dbReference type="AlphaFoldDB" id="A0A7W5DNN5"/>
<dbReference type="Proteomes" id="UP000544222">
    <property type="component" value="Unassembled WGS sequence"/>
</dbReference>
<evidence type="ECO:0000313" key="2">
    <source>
        <dbReference type="Proteomes" id="UP000544222"/>
    </source>
</evidence>
<organism evidence="1 2">
    <name type="scientific">Microbacter margulisiae</name>
    <dbReference type="NCBI Taxonomy" id="1350067"/>
    <lineage>
        <taxon>Bacteria</taxon>
        <taxon>Pseudomonadati</taxon>
        <taxon>Bacteroidota</taxon>
        <taxon>Bacteroidia</taxon>
        <taxon>Bacteroidales</taxon>
        <taxon>Porphyromonadaceae</taxon>
        <taxon>Microbacter</taxon>
    </lineage>
</organism>
<sequence>MMKQKEIKEDAFNGQWTVDHENMKKLIYKKLREDEKIATSKQAVDTTPKIPITD</sequence>
<evidence type="ECO:0000313" key="1">
    <source>
        <dbReference type="EMBL" id="MBB3186254.1"/>
    </source>
</evidence>